<protein>
    <submittedName>
        <fullName evidence="1">Uncharacterized protein</fullName>
    </submittedName>
</protein>
<gene>
    <name evidence="1" type="ORF">LWI29_017126</name>
</gene>
<keyword evidence="2" id="KW-1185">Reference proteome</keyword>
<dbReference type="EMBL" id="JAUESC010000384">
    <property type="protein sequence ID" value="KAK0581719.1"/>
    <property type="molecule type" value="Genomic_DNA"/>
</dbReference>
<evidence type="ECO:0000313" key="2">
    <source>
        <dbReference type="Proteomes" id="UP001168877"/>
    </source>
</evidence>
<dbReference type="Proteomes" id="UP001168877">
    <property type="component" value="Unassembled WGS sequence"/>
</dbReference>
<accession>A0AA39RX09</accession>
<reference evidence="1" key="1">
    <citation type="journal article" date="2022" name="Plant J.">
        <title>Strategies of tolerance reflected in two North American maple genomes.</title>
        <authorList>
            <person name="McEvoy S.L."/>
            <person name="Sezen U.U."/>
            <person name="Trouern-Trend A."/>
            <person name="McMahon S.M."/>
            <person name="Schaberg P.G."/>
            <person name="Yang J."/>
            <person name="Wegrzyn J.L."/>
            <person name="Swenson N.G."/>
        </authorList>
    </citation>
    <scope>NUCLEOTIDE SEQUENCE</scope>
    <source>
        <strain evidence="1">NS2018</strain>
    </source>
</reference>
<evidence type="ECO:0000313" key="1">
    <source>
        <dbReference type="EMBL" id="KAK0581719.1"/>
    </source>
</evidence>
<name>A0AA39RX09_ACESA</name>
<reference evidence="1" key="2">
    <citation type="submission" date="2023-06" db="EMBL/GenBank/DDBJ databases">
        <authorList>
            <person name="Swenson N.G."/>
            <person name="Wegrzyn J.L."/>
            <person name="Mcevoy S.L."/>
        </authorList>
    </citation>
    <scope>NUCLEOTIDE SEQUENCE</scope>
    <source>
        <strain evidence="1">NS2018</strain>
        <tissue evidence="1">Leaf</tissue>
    </source>
</reference>
<dbReference type="AlphaFoldDB" id="A0AA39RX09"/>
<organism evidence="1 2">
    <name type="scientific">Acer saccharum</name>
    <name type="common">Sugar maple</name>
    <dbReference type="NCBI Taxonomy" id="4024"/>
    <lineage>
        <taxon>Eukaryota</taxon>
        <taxon>Viridiplantae</taxon>
        <taxon>Streptophyta</taxon>
        <taxon>Embryophyta</taxon>
        <taxon>Tracheophyta</taxon>
        <taxon>Spermatophyta</taxon>
        <taxon>Magnoliopsida</taxon>
        <taxon>eudicotyledons</taxon>
        <taxon>Gunneridae</taxon>
        <taxon>Pentapetalae</taxon>
        <taxon>rosids</taxon>
        <taxon>malvids</taxon>
        <taxon>Sapindales</taxon>
        <taxon>Sapindaceae</taxon>
        <taxon>Hippocastanoideae</taxon>
        <taxon>Acereae</taxon>
        <taxon>Acer</taxon>
    </lineage>
</organism>
<comment type="caution">
    <text evidence="1">The sequence shown here is derived from an EMBL/GenBank/DDBJ whole genome shotgun (WGS) entry which is preliminary data.</text>
</comment>
<proteinExistence type="predicted"/>
<sequence length="117" mass="13438">MKFYKLSILPLPFTKIILFRQQPLLLLRFLSSLASIRKQPFSFDLSHFQVEDPSIPPSQSVLASCFLSALHCAAKRQWNRETVAVSKADTREEDGLGRREMKMLRNVITQSLMSARI</sequence>